<comment type="caution">
    <text evidence="1">The sequence shown here is derived from an EMBL/GenBank/DDBJ whole genome shotgun (WGS) entry which is preliminary data.</text>
</comment>
<proteinExistence type="predicted"/>
<accession>A0A7J9BCV0</accession>
<reference evidence="1 2" key="1">
    <citation type="journal article" date="2019" name="Genome Biol. Evol.">
        <title>Insights into the evolution of the New World diploid cottons (Gossypium, subgenus Houzingenia) based on genome sequencing.</title>
        <authorList>
            <person name="Grover C.E."/>
            <person name="Arick M.A. 2nd"/>
            <person name="Thrash A."/>
            <person name="Conover J.L."/>
            <person name="Sanders W.S."/>
            <person name="Peterson D.G."/>
            <person name="Frelichowski J.E."/>
            <person name="Scheffler J.A."/>
            <person name="Scheffler B.E."/>
            <person name="Wendel J.F."/>
        </authorList>
    </citation>
    <scope>NUCLEOTIDE SEQUENCE [LARGE SCALE GENOMIC DNA]</scope>
    <source>
        <strain evidence="1">5</strain>
        <tissue evidence="1">Leaf</tissue>
    </source>
</reference>
<dbReference type="EMBL" id="JABEZY010000002">
    <property type="protein sequence ID" value="MBA0734090.1"/>
    <property type="molecule type" value="Genomic_DNA"/>
</dbReference>
<gene>
    <name evidence="1" type="ORF">Gogos_018038</name>
</gene>
<evidence type="ECO:0000313" key="2">
    <source>
        <dbReference type="Proteomes" id="UP000593579"/>
    </source>
</evidence>
<evidence type="ECO:0000313" key="1">
    <source>
        <dbReference type="EMBL" id="MBA0734090.1"/>
    </source>
</evidence>
<name>A0A7J9BCV0_GOSGO</name>
<organism evidence="1 2">
    <name type="scientific">Gossypium gossypioides</name>
    <name type="common">Mexican cotton</name>
    <name type="synonym">Selera gossypioides</name>
    <dbReference type="NCBI Taxonomy" id="34282"/>
    <lineage>
        <taxon>Eukaryota</taxon>
        <taxon>Viridiplantae</taxon>
        <taxon>Streptophyta</taxon>
        <taxon>Embryophyta</taxon>
        <taxon>Tracheophyta</taxon>
        <taxon>Spermatophyta</taxon>
        <taxon>Magnoliopsida</taxon>
        <taxon>eudicotyledons</taxon>
        <taxon>Gunneridae</taxon>
        <taxon>Pentapetalae</taxon>
        <taxon>rosids</taxon>
        <taxon>malvids</taxon>
        <taxon>Malvales</taxon>
        <taxon>Malvaceae</taxon>
        <taxon>Malvoideae</taxon>
        <taxon>Gossypium</taxon>
    </lineage>
</organism>
<keyword evidence="2" id="KW-1185">Reference proteome</keyword>
<sequence>MEAVLNEFFVLNQEFYENHLCSYADELKYLGVRFEFDDIQILLTDRFKSFTFTSLNKEQTDLLLMFININEEKNMFDRDGWMLLETINGYELSQCYNAPKESLYLQLEIEVEAIMKIINLLIVDESFYGSKPSSFSTELNMLGVMFNMKQVYELIAQNFSLRVDVASVYGNCALLILKCIRYTNSTTRDGFIESVLQWLWLSVLNALRDVSFVM</sequence>
<dbReference type="Proteomes" id="UP000593579">
    <property type="component" value="Unassembled WGS sequence"/>
</dbReference>
<dbReference type="OrthoDB" id="1262810at2759"/>
<protein>
    <submittedName>
        <fullName evidence="1">Uncharacterized protein</fullName>
    </submittedName>
</protein>
<dbReference type="AlphaFoldDB" id="A0A7J9BCV0"/>